<evidence type="ECO:0000313" key="3">
    <source>
        <dbReference type="Proteomes" id="UP000039865"/>
    </source>
</evidence>
<accession>A0A078AVD0</accession>
<sequence>MEENSSHESALENADKLIQSVLDQMLTTNDDQLVIQGLEILHKLLANVLKTPHEEKFRMIKKTNAVLQKKLMNLKGIEYLILALGYVDVTLIPQQLIQIDDEHYVFIGDYLNILQAGSHRIDDTLSKIKVKYMSAEERKKHEIIEQQKIEYREQLKKKQDYIKLMQKQSEEDRMRKSEQKSKTSVANQMNFGANIVKFQPPCKPSGGG</sequence>
<dbReference type="EMBL" id="CCKQ01014246">
    <property type="protein sequence ID" value="CDW85996.1"/>
    <property type="molecule type" value="Genomic_DNA"/>
</dbReference>
<name>A0A078AVD0_STYLE</name>
<proteinExistence type="predicted"/>
<dbReference type="OMA" id="FNIREMA"/>
<dbReference type="Proteomes" id="UP000039865">
    <property type="component" value="Unassembled WGS sequence"/>
</dbReference>
<dbReference type="Pfam" id="PF09409">
    <property type="entry name" value="PUB"/>
    <property type="match status" value="1"/>
</dbReference>
<dbReference type="Gene3D" id="1.20.58.2190">
    <property type="match status" value="1"/>
</dbReference>
<keyword evidence="3" id="KW-1185">Reference proteome</keyword>
<dbReference type="OrthoDB" id="387623at2759"/>
<evidence type="ECO:0000313" key="2">
    <source>
        <dbReference type="EMBL" id="CDW85996.1"/>
    </source>
</evidence>
<evidence type="ECO:0000259" key="1">
    <source>
        <dbReference type="Pfam" id="PF09409"/>
    </source>
</evidence>
<dbReference type="PANTHER" id="PTHR23153:SF38">
    <property type="entry name" value="UBX DOMAIN-CONTAINING PROTEIN 6"/>
    <property type="match status" value="1"/>
</dbReference>
<protein>
    <recommendedName>
        <fullName evidence="1">PUB domain-containing protein</fullName>
    </recommendedName>
</protein>
<dbReference type="AlphaFoldDB" id="A0A078AVD0"/>
<dbReference type="InterPro" id="IPR036339">
    <property type="entry name" value="PUB-like_dom_sf"/>
</dbReference>
<dbReference type="SUPFAM" id="SSF143503">
    <property type="entry name" value="PUG domain-like"/>
    <property type="match status" value="1"/>
</dbReference>
<dbReference type="PANTHER" id="PTHR23153">
    <property type="entry name" value="UBX-RELATED"/>
    <property type="match status" value="1"/>
</dbReference>
<dbReference type="InterPro" id="IPR018997">
    <property type="entry name" value="PUB_domain"/>
</dbReference>
<dbReference type="GO" id="GO:0005737">
    <property type="term" value="C:cytoplasm"/>
    <property type="evidence" value="ECO:0007669"/>
    <property type="project" value="TreeGrafter"/>
</dbReference>
<dbReference type="CDD" id="cd09212">
    <property type="entry name" value="PUB"/>
    <property type="match status" value="1"/>
</dbReference>
<dbReference type="FunCoup" id="A0A078AVD0">
    <property type="interactions" value="30"/>
</dbReference>
<reference evidence="2 3" key="1">
    <citation type="submission" date="2014-06" db="EMBL/GenBank/DDBJ databases">
        <authorList>
            <person name="Swart Estienne"/>
        </authorList>
    </citation>
    <scope>NUCLEOTIDE SEQUENCE [LARGE SCALE GENOMIC DNA]</scope>
    <source>
        <strain evidence="2 3">130c</strain>
    </source>
</reference>
<feature type="domain" description="PUB" evidence="1">
    <location>
        <begin position="36"/>
        <end position="106"/>
    </location>
</feature>
<dbReference type="InParanoid" id="A0A078AVD0"/>
<organism evidence="2 3">
    <name type="scientific">Stylonychia lemnae</name>
    <name type="common">Ciliate</name>
    <dbReference type="NCBI Taxonomy" id="5949"/>
    <lineage>
        <taxon>Eukaryota</taxon>
        <taxon>Sar</taxon>
        <taxon>Alveolata</taxon>
        <taxon>Ciliophora</taxon>
        <taxon>Intramacronucleata</taxon>
        <taxon>Spirotrichea</taxon>
        <taxon>Stichotrichia</taxon>
        <taxon>Sporadotrichida</taxon>
        <taxon>Oxytrichidae</taxon>
        <taxon>Stylonychinae</taxon>
        <taxon>Stylonychia</taxon>
    </lineage>
</organism>
<gene>
    <name evidence="2" type="primary">Contig512.g567</name>
    <name evidence="2" type="ORF">STYLEM_15087</name>
</gene>